<dbReference type="RefSeq" id="WP_128832643.1">
    <property type="nucleotide sequence ID" value="NZ_AP014612.1"/>
</dbReference>
<dbReference type="EMBL" id="AP014612">
    <property type="protein sequence ID" value="BAQ23290.1"/>
    <property type="molecule type" value="Genomic_DNA"/>
</dbReference>
<organism evidence="2 3">
    <name type="scientific">Streptococcus troglodytae</name>
    <dbReference type="NCBI Taxonomy" id="1111760"/>
    <lineage>
        <taxon>Bacteria</taxon>
        <taxon>Bacillati</taxon>
        <taxon>Bacillota</taxon>
        <taxon>Bacilli</taxon>
        <taxon>Lactobacillales</taxon>
        <taxon>Streptococcaceae</taxon>
        <taxon>Streptococcus</taxon>
    </lineage>
</organism>
<evidence type="ECO:0000313" key="2">
    <source>
        <dbReference type="EMBL" id="BAQ23290.1"/>
    </source>
</evidence>
<sequence>MSKKLFAWLFVIVVSILMIIKLISSGITDTAGLLLGLFIIIVTTFKIATSKIRSGYSNADDSSK</sequence>
<keyword evidence="1" id="KW-0472">Membrane</keyword>
<protein>
    <submittedName>
        <fullName evidence="2">Uncharacterized protein</fullName>
    </submittedName>
</protein>
<keyword evidence="3" id="KW-1185">Reference proteome</keyword>
<reference evidence="2 3" key="1">
    <citation type="journal article" date="2016" name="Microbiol. Immunol.">
        <title>Complete genome sequence of Streptococcus troglodytae TKU31 isolated from the oral cavity of a chimpanzee (Pan troglodytes).</title>
        <authorList>
            <person name="Okamoto M."/>
            <person name="Naito M."/>
            <person name="Miyanohara M."/>
            <person name="Imai S."/>
            <person name="Nomura Y."/>
            <person name="Saito W."/>
            <person name="Momoi Y."/>
            <person name="Takada K."/>
            <person name="Miyabe-Nishiwaki T."/>
            <person name="Tomonaga M."/>
            <person name="Hanada N."/>
        </authorList>
    </citation>
    <scope>NUCLEOTIDE SEQUENCE [LARGE SCALE GENOMIC DNA]</scope>
    <source>
        <strain evidence="3">TKU 31</strain>
    </source>
</reference>
<evidence type="ECO:0000313" key="3">
    <source>
        <dbReference type="Proteomes" id="UP000217758"/>
    </source>
</evidence>
<feature type="transmembrane region" description="Helical" evidence="1">
    <location>
        <begin position="30"/>
        <end position="48"/>
    </location>
</feature>
<accession>A0A1L7LGM7</accession>
<evidence type="ECO:0000256" key="1">
    <source>
        <dbReference type="SAM" id="Phobius"/>
    </source>
</evidence>
<keyword evidence="1" id="KW-1133">Transmembrane helix</keyword>
<dbReference type="Proteomes" id="UP000217758">
    <property type="component" value="Chromosome"/>
</dbReference>
<keyword evidence="1" id="KW-0812">Transmembrane</keyword>
<dbReference type="KEGG" id="strg:SRT_00290"/>
<proteinExistence type="predicted"/>
<name>A0A1L7LGM7_9STRE</name>
<dbReference type="AlphaFoldDB" id="A0A1L7LGM7"/>
<gene>
    <name evidence="2" type="ORF">SRT_00290</name>
</gene>
<feature type="transmembrane region" description="Helical" evidence="1">
    <location>
        <begin position="5"/>
        <end position="24"/>
    </location>
</feature>